<keyword evidence="3" id="KW-1185">Reference proteome</keyword>
<gene>
    <name evidence="2" type="ORF">Ga0609869_002418</name>
</gene>
<sequence>MFRLALLLVLVAAGPAAAQSQLARGLIPDLRRAGVDEACIASLRSHDFAVLKGIRDNPDISAGERRLRLRQRADKGCGGAPSFLREVISLPRG</sequence>
<organism evidence="2 3">
    <name type="scientific">Rhodovulum iodosum</name>
    <dbReference type="NCBI Taxonomy" id="68291"/>
    <lineage>
        <taxon>Bacteria</taxon>
        <taxon>Pseudomonadati</taxon>
        <taxon>Pseudomonadota</taxon>
        <taxon>Alphaproteobacteria</taxon>
        <taxon>Rhodobacterales</taxon>
        <taxon>Paracoccaceae</taxon>
        <taxon>Rhodovulum</taxon>
    </lineage>
</organism>
<keyword evidence="1" id="KW-0732">Signal</keyword>
<feature type="chain" id="PRO_5046593632" evidence="1">
    <location>
        <begin position="19"/>
        <end position="93"/>
    </location>
</feature>
<dbReference type="RefSeq" id="WP_125404203.1">
    <property type="nucleotide sequence ID" value="NZ_JBEHHI010000002.1"/>
</dbReference>
<dbReference type="Proteomes" id="UP001560019">
    <property type="component" value="Unassembled WGS sequence"/>
</dbReference>
<protein>
    <submittedName>
        <fullName evidence="2">Uncharacterized protein</fullName>
    </submittedName>
</protein>
<feature type="signal peptide" evidence="1">
    <location>
        <begin position="1"/>
        <end position="18"/>
    </location>
</feature>
<reference evidence="2 3" key="1">
    <citation type="submission" date="2024-06" db="EMBL/GenBank/DDBJ databases">
        <title>Genome of Rhodovulum iodosum, a marine photoferrotroph.</title>
        <authorList>
            <person name="Bianchini G."/>
            <person name="Nikeleit V."/>
            <person name="Kappler A."/>
            <person name="Bryce C."/>
            <person name="Sanchez-Baracaldo P."/>
        </authorList>
    </citation>
    <scope>NUCLEOTIDE SEQUENCE [LARGE SCALE GENOMIC DNA]</scope>
    <source>
        <strain evidence="2 3">UT/N1</strain>
    </source>
</reference>
<evidence type="ECO:0000313" key="3">
    <source>
        <dbReference type="Proteomes" id="UP001560019"/>
    </source>
</evidence>
<accession>A0ABV3XUP4</accession>
<dbReference type="EMBL" id="JBEHHI010000002">
    <property type="protein sequence ID" value="MEX5729065.1"/>
    <property type="molecule type" value="Genomic_DNA"/>
</dbReference>
<comment type="caution">
    <text evidence="2">The sequence shown here is derived from an EMBL/GenBank/DDBJ whole genome shotgun (WGS) entry which is preliminary data.</text>
</comment>
<proteinExistence type="predicted"/>
<evidence type="ECO:0000256" key="1">
    <source>
        <dbReference type="SAM" id="SignalP"/>
    </source>
</evidence>
<evidence type="ECO:0000313" key="2">
    <source>
        <dbReference type="EMBL" id="MEX5729065.1"/>
    </source>
</evidence>
<name>A0ABV3XUP4_9RHOB</name>